<name>A0ABV1MVJ3_9BACI</name>
<keyword evidence="3" id="KW-1185">Reference proteome</keyword>
<evidence type="ECO:0000313" key="3">
    <source>
        <dbReference type="Proteomes" id="UP001478862"/>
    </source>
</evidence>
<accession>A0ABV1MVJ3</accession>
<keyword evidence="1" id="KW-1133">Transmembrane helix</keyword>
<protein>
    <submittedName>
        <fullName evidence="2">Uncharacterized protein</fullName>
    </submittedName>
</protein>
<reference evidence="2 3" key="1">
    <citation type="submission" date="2024-06" db="EMBL/GenBank/DDBJ databases">
        <title>Lysinibacillus zambalefons sp. nov., a Novel Firmicute Isolated from the Poon Bato Zambales Hyperalkaline Spring.</title>
        <authorList>
            <person name="Aja J.A."/>
            <person name="Lazaro J.E.H."/>
            <person name="Llorin L.D."/>
            <person name="Lim K.R."/>
            <person name="Teodosio J."/>
            <person name="Dalisay D.S."/>
        </authorList>
    </citation>
    <scope>NUCLEOTIDE SEQUENCE [LARGE SCALE GENOMIC DNA]</scope>
    <source>
        <strain evidence="2 3">M3</strain>
    </source>
</reference>
<dbReference type="Proteomes" id="UP001478862">
    <property type="component" value="Unassembled WGS sequence"/>
</dbReference>
<proteinExistence type="predicted"/>
<evidence type="ECO:0000313" key="2">
    <source>
        <dbReference type="EMBL" id="MEQ6355899.1"/>
    </source>
</evidence>
<sequence>MTFSLTIIIAIPILLGLLGCAVDRLVLTVFPIMNTSVPHQIIEILLIIIVLLLFIIHFIITK</sequence>
<feature type="transmembrane region" description="Helical" evidence="1">
    <location>
        <begin position="41"/>
        <end position="60"/>
    </location>
</feature>
<dbReference type="RefSeq" id="WP_349660410.1">
    <property type="nucleotide sequence ID" value="NZ_JBEGDG010000010.1"/>
</dbReference>
<gene>
    <name evidence="2" type="ORF">ABNX05_14815</name>
</gene>
<dbReference type="EMBL" id="JBEGDG010000010">
    <property type="protein sequence ID" value="MEQ6355899.1"/>
    <property type="molecule type" value="Genomic_DNA"/>
</dbReference>
<evidence type="ECO:0000256" key="1">
    <source>
        <dbReference type="SAM" id="Phobius"/>
    </source>
</evidence>
<feature type="transmembrane region" description="Helical" evidence="1">
    <location>
        <begin position="6"/>
        <end position="29"/>
    </location>
</feature>
<comment type="caution">
    <text evidence="2">The sequence shown here is derived from an EMBL/GenBank/DDBJ whole genome shotgun (WGS) entry which is preliminary data.</text>
</comment>
<organism evidence="2 3">
    <name type="scientific">Lysinibacillus zambalensis</name>
    <dbReference type="NCBI Taxonomy" id="3160866"/>
    <lineage>
        <taxon>Bacteria</taxon>
        <taxon>Bacillati</taxon>
        <taxon>Bacillota</taxon>
        <taxon>Bacilli</taxon>
        <taxon>Bacillales</taxon>
        <taxon>Bacillaceae</taxon>
        <taxon>Lysinibacillus</taxon>
    </lineage>
</organism>
<keyword evidence="1" id="KW-0812">Transmembrane</keyword>
<keyword evidence="1" id="KW-0472">Membrane</keyword>